<keyword evidence="3 6" id="KW-0815">Transposition</keyword>
<keyword evidence="4 6" id="KW-0238">DNA-binding</keyword>
<dbReference type="eggNOG" id="COG3328">
    <property type="taxonomic scope" value="Bacteria"/>
</dbReference>
<comment type="similarity">
    <text evidence="2 6">Belongs to the transposase mutator family.</text>
</comment>
<keyword evidence="6" id="KW-0814">Transposable element</keyword>
<protein>
    <recommendedName>
        <fullName evidence="6">Mutator family transposase</fullName>
    </recommendedName>
</protein>
<dbReference type="GO" id="GO:0006313">
    <property type="term" value="P:DNA transposition"/>
    <property type="evidence" value="ECO:0007669"/>
    <property type="project" value="UniProtKB-UniRule"/>
</dbReference>
<dbReference type="Pfam" id="PF00872">
    <property type="entry name" value="Transposase_mut"/>
    <property type="match status" value="1"/>
</dbReference>
<evidence type="ECO:0000313" key="7">
    <source>
        <dbReference type="EMBL" id="KJE75475.1"/>
    </source>
</evidence>
<dbReference type="AlphaFoldDB" id="A0A0D8FQB2"/>
<evidence type="ECO:0000313" key="8">
    <source>
        <dbReference type="Proteomes" id="UP000032336"/>
    </source>
</evidence>
<evidence type="ECO:0000256" key="2">
    <source>
        <dbReference type="ARBA" id="ARBA00010961"/>
    </source>
</evidence>
<organism evidence="7 8">
    <name type="scientific">Ferrimicrobium acidiphilum DSM 19497</name>
    <dbReference type="NCBI Taxonomy" id="1121877"/>
    <lineage>
        <taxon>Bacteria</taxon>
        <taxon>Bacillati</taxon>
        <taxon>Actinomycetota</taxon>
        <taxon>Acidimicrobiia</taxon>
        <taxon>Acidimicrobiales</taxon>
        <taxon>Acidimicrobiaceae</taxon>
        <taxon>Ferrimicrobium</taxon>
    </lineage>
</organism>
<dbReference type="STRING" id="1121877.FEAC_27670"/>
<dbReference type="GO" id="GO:0004803">
    <property type="term" value="F:transposase activity"/>
    <property type="evidence" value="ECO:0007669"/>
    <property type="project" value="UniProtKB-UniRule"/>
</dbReference>
<dbReference type="Proteomes" id="UP000032336">
    <property type="component" value="Unassembled WGS sequence"/>
</dbReference>
<evidence type="ECO:0000256" key="5">
    <source>
        <dbReference type="ARBA" id="ARBA00023172"/>
    </source>
</evidence>
<keyword evidence="5 6" id="KW-0233">DNA recombination</keyword>
<gene>
    <name evidence="7" type="ORF">FEAC_27670</name>
</gene>
<comment type="caution">
    <text evidence="7">The sequence shown here is derived from an EMBL/GenBank/DDBJ whole genome shotgun (WGS) entry which is preliminary data.</text>
</comment>
<sequence>MITPDFSGKPTYAVTDAVTELLRVHARHLIATALEVEVTEMVNELKSAGRDVVRNGYLPERSITTAIGDVEVEVPRIRSRDGNGSINFSSKLIPPYLRRSKSIDAWVAYAYLKGISERDMAQVLEVVLGEGAKKLTPNVVSSLKVEWKTKFDECQEAGPL</sequence>
<dbReference type="PANTHER" id="PTHR33217">
    <property type="entry name" value="TRANSPOSASE FOR INSERTION SEQUENCE ELEMENT IS1081"/>
    <property type="match status" value="1"/>
</dbReference>
<proteinExistence type="inferred from homology"/>
<comment type="function">
    <text evidence="1 6">Required for the transposition of the insertion element.</text>
</comment>
<keyword evidence="8" id="KW-1185">Reference proteome</keyword>
<dbReference type="EMBL" id="JXUW01000039">
    <property type="protein sequence ID" value="KJE75475.1"/>
    <property type="molecule type" value="Genomic_DNA"/>
</dbReference>
<evidence type="ECO:0000256" key="6">
    <source>
        <dbReference type="RuleBase" id="RU365089"/>
    </source>
</evidence>
<dbReference type="GO" id="GO:0003677">
    <property type="term" value="F:DNA binding"/>
    <property type="evidence" value="ECO:0007669"/>
    <property type="project" value="UniProtKB-UniRule"/>
</dbReference>
<evidence type="ECO:0000256" key="1">
    <source>
        <dbReference type="ARBA" id="ARBA00002190"/>
    </source>
</evidence>
<reference evidence="7 8" key="1">
    <citation type="submission" date="2015-01" db="EMBL/GenBank/DDBJ databases">
        <title>Draft genome of the acidophilic iron oxidizer Ferrimicrobium acidiphilum strain T23.</title>
        <authorList>
            <person name="Poehlein A."/>
            <person name="Eisen S."/>
            <person name="Schloemann M."/>
            <person name="Johnson B.D."/>
            <person name="Daniel R."/>
            <person name="Muehling M."/>
        </authorList>
    </citation>
    <scope>NUCLEOTIDE SEQUENCE [LARGE SCALE GENOMIC DNA]</scope>
    <source>
        <strain evidence="7 8">T23</strain>
    </source>
</reference>
<dbReference type="PATRIC" id="fig|1121877.4.peg.3107"/>
<dbReference type="InterPro" id="IPR001207">
    <property type="entry name" value="Transposase_mutator"/>
</dbReference>
<name>A0A0D8FQB2_9ACTN</name>
<evidence type="ECO:0000256" key="4">
    <source>
        <dbReference type="ARBA" id="ARBA00023125"/>
    </source>
</evidence>
<evidence type="ECO:0000256" key="3">
    <source>
        <dbReference type="ARBA" id="ARBA00022578"/>
    </source>
</evidence>
<accession>A0A0D8FQB2</accession>
<dbReference type="PANTHER" id="PTHR33217:SF9">
    <property type="entry name" value="MUTATOR FAMILY TRANSPOSASE"/>
    <property type="match status" value="1"/>
</dbReference>